<dbReference type="InterPro" id="IPR036736">
    <property type="entry name" value="ACP-like_sf"/>
</dbReference>
<dbReference type="PANTHER" id="PTHR45527">
    <property type="entry name" value="NONRIBOSOMAL PEPTIDE SYNTHETASE"/>
    <property type="match status" value="1"/>
</dbReference>
<dbReference type="Gene3D" id="2.30.38.10">
    <property type="entry name" value="Luciferase, Domain 3"/>
    <property type="match status" value="2"/>
</dbReference>
<dbReference type="InterPro" id="IPR045851">
    <property type="entry name" value="AMP-bd_C_sf"/>
</dbReference>
<evidence type="ECO:0000256" key="2">
    <source>
        <dbReference type="ARBA" id="ARBA00022450"/>
    </source>
</evidence>
<dbReference type="InterPro" id="IPR001242">
    <property type="entry name" value="Condensation_dom"/>
</dbReference>
<dbReference type="InterPro" id="IPR020806">
    <property type="entry name" value="PKS_PP-bd"/>
</dbReference>
<evidence type="ECO:0000313" key="6">
    <source>
        <dbReference type="Proteomes" id="UP001576776"/>
    </source>
</evidence>
<keyword evidence="2" id="KW-0596">Phosphopantetheine</keyword>
<dbReference type="Gene3D" id="3.30.559.30">
    <property type="entry name" value="Nonribosomal peptide synthetase, condensation domain"/>
    <property type="match status" value="2"/>
</dbReference>
<organism evidence="5 6">
    <name type="scientific">Floridaenema fluviatile BLCC-F154</name>
    <dbReference type="NCBI Taxonomy" id="3153640"/>
    <lineage>
        <taxon>Bacteria</taxon>
        <taxon>Bacillati</taxon>
        <taxon>Cyanobacteriota</taxon>
        <taxon>Cyanophyceae</taxon>
        <taxon>Oscillatoriophycideae</taxon>
        <taxon>Aerosakkonematales</taxon>
        <taxon>Aerosakkonemataceae</taxon>
        <taxon>Floridanema</taxon>
        <taxon>Floridanema fluviatile</taxon>
    </lineage>
</organism>
<dbReference type="Gene3D" id="1.10.1200.10">
    <property type="entry name" value="ACP-like"/>
    <property type="match status" value="2"/>
</dbReference>
<dbReference type="Proteomes" id="UP001576776">
    <property type="component" value="Unassembled WGS sequence"/>
</dbReference>
<proteinExistence type="predicted"/>
<keyword evidence="6" id="KW-1185">Reference proteome</keyword>
<dbReference type="Pfam" id="PF00668">
    <property type="entry name" value="Condensation"/>
    <property type="match status" value="2"/>
</dbReference>
<dbReference type="Gene3D" id="3.30.559.10">
    <property type="entry name" value="Chloramphenicol acetyltransferase-like domain"/>
    <property type="match status" value="2"/>
</dbReference>
<dbReference type="SUPFAM" id="SSF52777">
    <property type="entry name" value="CoA-dependent acyltransferases"/>
    <property type="match status" value="4"/>
</dbReference>
<sequence>MSKKALNSNYESVGFLEHLDTRIESVYAQNKCIHQIFVEQVEKTPDAVAILFENQQLTYRELNTKANQLAHYLQAMGVIPEVMVGLCVERSIELVIGILGILKAGGAYVPLDPAYPQERLAFILEDTHLKVVLTKTQWLEILPVIPASVICLDAEWQKIGKQSQENPVCDVTSENLAYLIYTSGSTGKPKGVQMPHASVCNYLEAIAKIIPVNNKDIYLHIASFSFTASVRQLFLPLSQGATTVIATREQTRTPLSLFELIQNQEVTISDGVPSLWRYGLMALESLDPKYTKAISQSKLRLIIFGGELLPYQLIKKLRNLLKNNPRFFNILGQTESIGNGFYLIPEDCNIEEGYVPVGHPLKDIQQVYVLNSQLEPVKIGETGELHIAGSTLARGYLNRTQANAEKFITNPFNPQQKLFKTGDVARYSPDGNLEILGRIDFQVNIRGMRVELEEIEAVLKLHPSVRESVVSLREDIPGDQRLVAYIVPNNQALDLTKIRSFIEHKVPDYMVPNAFVLMEKLPVLPNGKLDRNNLPAPNISADIRKFVAPRNPQEELIANIWAEVLRLEKVGIYDNFLELGGHSLLASLVISRLREALAVELPVSVLFESPTVASLSEKIENLSQQNQPDRTLPILESIQRSVELPLSLIQQRFWILDQMEGANAAYNITRALSLVGSLNLTALQQAIQSIIQRHETLRTSFGIREGKPVQFIAETLPFTLVLEDLEPLPKVKRQAELERLITTEYTEPFNLSQAPLLRVKLIRLESDSHVLLVTMHHIISDAWSMGIFLKELSSLYVDSPLQDLPIQYADYAYWQRQWLQNDIINTQLNYWLKQLADAPPIIELLTDYPRSAVQTFRGSIQRFKLGNNLTNKLKKLSQKSGTSLFMTLQAAFVTFLYRYTGQEDIVIGSPITNRNRPALESLIGFFVNTLVLRTQLKNNPTFKDLLAQVRQVALDAYVHQDLPFDRLVEVLQPQRHLSHTPLFQVMFVLQNSPIEKLNLAGLDVTQIELDKPTAGATFDLTLSMQEIDSELRGAFEYNANLFDDDTIARMVEHFQILVEAIVNNPDERVGQIPLLTAAQQEQLLVEWNQTHTSYSHLCIHQLFEQQVERTPDAIAIQWENQQFTYQELNNRANQLANYLQKLGVGAETLVGICLERSPKIIIAMLGILKAGGAYLPLDPTYPSDRLTFMLEDAQVFLLLTEQQLSGKLTNVKQICLDRDWSVICQENQQNLNCYTTANNLAYIIYTSGSTGQPKGVMVTHQGVVRLAVNTDYVKLQPTDVIAQVSNTSFDAATFEIWGALLNGAKVAILNREIILSPRDFASSLQTEGITILFITTALFNKIVQEVPSAFRHLRYLLFGGEAVDTRRVRQLLAVDEPQKLLHVYGPTENTTFSTWYHIQQIKPKAETVPIGRSIANTQSYILDRYLQPVPIGVTGELYLGGTGLARGYLNRPDLTSERFISHPFVENERLYKTGDLARYLPDGNIQFLGRIDHQVKIRGFRIELGEIETVLSQHPQVQQVVVIVREDEPGNKYLTAYIVNENLTLTSNELRQFLKEQLPEYMIPSAFAIVKTLPLTPNGKVDRKALPKPETTNSELEATFVAPRTWLEEQLAEIWCTVLHCQQVGIYDNFFELGGHSLLLTSIISRIREKLSIEIPLRSLLAAPTIAELSQVITAIQLETENESASCMTFDILPPLVPQVRNTYVPLSFAQESIWYLQHLTPESCAYNSFVTLRFTGSLSANFLESSFNEIIRRHEILRTAFTIIDGQPVQIISPSLTISLEIIDLQNLPHTERISEAQRLAALEYDHHFDLASVPLIKTKLLQLTQEEYWLTINMHHIITDGWSLGLLLEELRIIYTAFANGLPSPLPELPVQYADFTLWQRQYFNEKVIEKQLAYWLEKLTNTSQISNGFSNIPPQVSNSISASVYSIVLSASLVASMETFSRSRKVTLFIIIMTALKILFFKYSGKKDILVSATVGNRNGVETEKMLGCFINEIILRSHLSSEETGLIFLEQVQETFIEAINNKEIACQTVIDTLKTKQPLNISASLTMLPPENWQDWMLDVGFVSIERDRNLWEEAVPLELFVSSPSANNPTIEIKVLYSTELFTHETIEFMFNYYQEILQKLVQDPTIQISEFEKDLIN</sequence>
<dbReference type="CDD" id="cd19531">
    <property type="entry name" value="LCL_NRPS-like"/>
    <property type="match status" value="2"/>
</dbReference>
<dbReference type="InterPro" id="IPR010071">
    <property type="entry name" value="AA_adenyl_dom"/>
</dbReference>
<gene>
    <name evidence="5" type="ORF">ACE1B6_27980</name>
</gene>
<dbReference type="NCBIfam" id="NF003417">
    <property type="entry name" value="PRK04813.1"/>
    <property type="match status" value="2"/>
</dbReference>
<dbReference type="Gene3D" id="3.30.300.30">
    <property type="match status" value="2"/>
</dbReference>
<reference evidence="5 6" key="1">
    <citation type="submission" date="2024-09" db="EMBL/GenBank/DDBJ databases">
        <title>Floridaenema gen nov. (Aerosakkonemataceae, Aerosakkonematales ord. nov., Cyanobacteria) from benthic tropical and subtropical fresh waters, with the description of four new species.</title>
        <authorList>
            <person name="Moretto J.A."/>
            <person name="Berthold D.E."/>
            <person name="Lefler F.W."/>
            <person name="Huang I.-S."/>
            <person name="Laughinghouse H. IV."/>
        </authorList>
    </citation>
    <scope>NUCLEOTIDE SEQUENCE [LARGE SCALE GENOMIC DNA]</scope>
    <source>
        <strain evidence="5 6">BLCC-F154</strain>
    </source>
</reference>
<dbReference type="CDD" id="cd05930">
    <property type="entry name" value="A_NRPS"/>
    <property type="match status" value="1"/>
</dbReference>
<evidence type="ECO:0000256" key="3">
    <source>
        <dbReference type="ARBA" id="ARBA00022553"/>
    </source>
</evidence>
<keyword evidence="3" id="KW-0597">Phosphoprotein</keyword>
<dbReference type="PROSITE" id="PS00455">
    <property type="entry name" value="AMP_BINDING"/>
    <property type="match status" value="2"/>
</dbReference>
<dbReference type="EMBL" id="JBHFNS010000093">
    <property type="protein sequence ID" value="MFB2939110.1"/>
    <property type="molecule type" value="Genomic_DNA"/>
</dbReference>
<dbReference type="InterPro" id="IPR023213">
    <property type="entry name" value="CAT-like_dom_sf"/>
</dbReference>
<dbReference type="SUPFAM" id="SSF47336">
    <property type="entry name" value="ACP-like"/>
    <property type="match status" value="2"/>
</dbReference>
<dbReference type="InterPro" id="IPR020845">
    <property type="entry name" value="AMP-binding_CS"/>
</dbReference>
<name>A0ABV4YJT8_9CYAN</name>
<dbReference type="Pfam" id="PF00550">
    <property type="entry name" value="PP-binding"/>
    <property type="match status" value="2"/>
</dbReference>
<dbReference type="CDD" id="cd12117">
    <property type="entry name" value="A_NRPS_Srf_like"/>
    <property type="match status" value="1"/>
</dbReference>
<dbReference type="RefSeq" id="WP_413260581.1">
    <property type="nucleotide sequence ID" value="NZ_JBHFNS010000093.1"/>
</dbReference>
<dbReference type="InterPro" id="IPR009081">
    <property type="entry name" value="PP-bd_ACP"/>
</dbReference>
<protein>
    <submittedName>
        <fullName evidence="5">Amino acid adenylation domain-containing protein</fullName>
    </submittedName>
</protein>
<evidence type="ECO:0000313" key="5">
    <source>
        <dbReference type="EMBL" id="MFB2939110.1"/>
    </source>
</evidence>
<dbReference type="Pfam" id="PF00501">
    <property type="entry name" value="AMP-binding"/>
    <property type="match status" value="2"/>
</dbReference>
<feature type="domain" description="Carrier" evidence="4">
    <location>
        <begin position="548"/>
        <end position="623"/>
    </location>
</feature>
<dbReference type="Gene3D" id="3.40.50.980">
    <property type="match status" value="4"/>
</dbReference>
<accession>A0ABV4YJT8</accession>
<dbReference type="PROSITE" id="PS50075">
    <property type="entry name" value="CARRIER"/>
    <property type="match status" value="2"/>
</dbReference>
<dbReference type="PANTHER" id="PTHR45527:SF1">
    <property type="entry name" value="FATTY ACID SYNTHASE"/>
    <property type="match status" value="1"/>
</dbReference>
<comment type="cofactor">
    <cofactor evidence="1">
        <name>pantetheine 4'-phosphate</name>
        <dbReference type="ChEBI" id="CHEBI:47942"/>
    </cofactor>
</comment>
<dbReference type="SUPFAM" id="SSF56801">
    <property type="entry name" value="Acetyl-CoA synthetase-like"/>
    <property type="match status" value="2"/>
</dbReference>
<evidence type="ECO:0000256" key="1">
    <source>
        <dbReference type="ARBA" id="ARBA00001957"/>
    </source>
</evidence>
<dbReference type="Pfam" id="PF13193">
    <property type="entry name" value="AMP-binding_C"/>
    <property type="match status" value="2"/>
</dbReference>
<dbReference type="InterPro" id="IPR000873">
    <property type="entry name" value="AMP-dep_synth/lig_dom"/>
</dbReference>
<feature type="domain" description="Carrier" evidence="4">
    <location>
        <begin position="1602"/>
        <end position="1677"/>
    </location>
</feature>
<evidence type="ECO:0000259" key="4">
    <source>
        <dbReference type="PROSITE" id="PS50075"/>
    </source>
</evidence>
<dbReference type="SMART" id="SM00823">
    <property type="entry name" value="PKS_PP"/>
    <property type="match status" value="2"/>
</dbReference>
<comment type="caution">
    <text evidence="5">The sequence shown here is derived from an EMBL/GenBank/DDBJ whole genome shotgun (WGS) entry which is preliminary data.</text>
</comment>
<dbReference type="NCBIfam" id="TIGR01733">
    <property type="entry name" value="AA-adenyl-dom"/>
    <property type="match status" value="2"/>
</dbReference>
<dbReference type="InterPro" id="IPR025110">
    <property type="entry name" value="AMP-bd_C"/>
</dbReference>